<evidence type="ECO:0000256" key="4">
    <source>
        <dbReference type="ARBA" id="ARBA00022898"/>
    </source>
</evidence>
<evidence type="ECO:0000313" key="10">
    <source>
        <dbReference type="Proteomes" id="UP000812966"/>
    </source>
</evidence>
<keyword evidence="4 6" id="KW-0663">Pyridoxal phosphate</keyword>
<dbReference type="PANTHER" id="PTHR45677">
    <property type="entry name" value="GLUTAMATE DECARBOXYLASE-RELATED"/>
    <property type="match status" value="1"/>
</dbReference>
<evidence type="ECO:0000256" key="6">
    <source>
        <dbReference type="PIRSR" id="PIRSR602129-50"/>
    </source>
</evidence>
<evidence type="ECO:0008006" key="11">
    <source>
        <dbReference type="Google" id="ProtNLM"/>
    </source>
</evidence>
<feature type="region of interest" description="Disordered" evidence="8">
    <location>
        <begin position="354"/>
        <end position="373"/>
    </location>
</feature>
<dbReference type="GO" id="GO:0019752">
    <property type="term" value="P:carboxylic acid metabolic process"/>
    <property type="evidence" value="ECO:0007669"/>
    <property type="project" value="InterPro"/>
</dbReference>
<dbReference type="InterPro" id="IPR002129">
    <property type="entry name" value="PyrdxlP-dep_de-COase"/>
</dbReference>
<organism evidence="9 10">
    <name type="scientific">Filobasidium floriforme</name>
    <dbReference type="NCBI Taxonomy" id="5210"/>
    <lineage>
        <taxon>Eukaryota</taxon>
        <taxon>Fungi</taxon>
        <taxon>Dikarya</taxon>
        <taxon>Basidiomycota</taxon>
        <taxon>Agaricomycotina</taxon>
        <taxon>Tremellomycetes</taxon>
        <taxon>Filobasidiales</taxon>
        <taxon>Filobasidiaceae</taxon>
        <taxon>Filobasidium</taxon>
    </lineage>
</organism>
<dbReference type="Proteomes" id="UP000812966">
    <property type="component" value="Unassembled WGS sequence"/>
</dbReference>
<dbReference type="AlphaFoldDB" id="A0A8K0JJ39"/>
<dbReference type="Gene3D" id="3.90.1150.170">
    <property type="match status" value="1"/>
</dbReference>
<keyword evidence="10" id="KW-1185">Reference proteome</keyword>
<protein>
    <recommendedName>
        <fullName evidence="11">Glutamate decarboxylase</fullName>
    </recommendedName>
</protein>
<evidence type="ECO:0000256" key="1">
    <source>
        <dbReference type="ARBA" id="ARBA00001933"/>
    </source>
</evidence>
<feature type="modified residue" description="N6-(pyridoxal phosphate)lysine" evidence="6">
    <location>
        <position position="315"/>
    </location>
</feature>
<reference evidence="9" key="1">
    <citation type="submission" date="2020-04" db="EMBL/GenBank/DDBJ databases">
        <title>Analysis of mating type loci in Filobasidium floriforme.</title>
        <authorList>
            <person name="Nowrousian M."/>
        </authorList>
    </citation>
    <scope>NUCLEOTIDE SEQUENCE</scope>
    <source>
        <strain evidence="9">CBS 6242</strain>
    </source>
</reference>
<dbReference type="InterPro" id="IPR015424">
    <property type="entry name" value="PyrdxlP-dep_Trfase"/>
</dbReference>
<keyword evidence="5 7" id="KW-0456">Lyase</keyword>
<dbReference type="PANTHER" id="PTHR45677:SF8">
    <property type="entry name" value="CYSTEINE SULFINIC ACID DECARBOXYLASE"/>
    <property type="match status" value="1"/>
</dbReference>
<evidence type="ECO:0000256" key="5">
    <source>
        <dbReference type="ARBA" id="ARBA00023239"/>
    </source>
</evidence>
<dbReference type="GO" id="GO:0030170">
    <property type="term" value="F:pyridoxal phosphate binding"/>
    <property type="evidence" value="ECO:0007669"/>
    <property type="project" value="InterPro"/>
</dbReference>
<evidence type="ECO:0000256" key="7">
    <source>
        <dbReference type="RuleBase" id="RU000382"/>
    </source>
</evidence>
<accession>A0A8K0JJ39</accession>
<dbReference type="SUPFAM" id="SSF53383">
    <property type="entry name" value="PLP-dependent transferases"/>
    <property type="match status" value="1"/>
</dbReference>
<dbReference type="Pfam" id="PF00282">
    <property type="entry name" value="Pyridoxal_deC"/>
    <property type="match status" value="2"/>
</dbReference>
<feature type="compositionally biased region" description="Polar residues" evidence="8">
    <location>
        <begin position="354"/>
        <end position="366"/>
    </location>
</feature>
<comment type="caution">
    <text evidence="9">The sequence shown here is derived from an EMBL/GenBank/DDBJ whole genome shotgun (WGS) entry which is preliminary data.</text>
</comment>
<name>A0A8K0JJ39_9TREE</name>
<dbReference type="GO" id="GO:0016831">
    <property type="term" value="F:carboxy-lyase activity"/>
    <property type="evidence" value="ECO:0007669"/>
    <property type="project" value="UniProtKB-KW"/>
</dbReference>
<evidence type="ECO:0000313" key="9">
    <source>
        <dbReference type="EMBL" id="KAG7530533.1"/>
    </source>
</evidence>
<evidence type="ECO:0000256" key="3">
    <source>
        <dbReference type="ARBA" id="ARBA00022793"/>
    </source>
</evidence>
<sequence length="537" mass="57928">MSQNRAAENADLIAHLYEQVLTQAKPWLATADDDVLADPASRPTDGSQKRPAIVNSKTAEELSKVLDLGIVSEGVDDVPEFISKILENSVNTTSPGFMDKLYSSPSPPGLAADMLLSILNTNSHVYTVSPALTVVEKYTGKRLAYEFGLRESVSGGVTCPGGAQSNATAMLVARNIRFPQVVTDGVASLSKPLAVFTSSASHYSMVSAAQNLGLGGKSVRKVATVNDAMDPDALDKEMQKAVDEGHIPFYVGATAGTTVRGAYDDLRAIAAVAKKYGAWLHVDACWGGGAIFSSTHKHKLDGSELADTIAINPHKMLGVPLTCSFLLGRDLRTFVVANRLEAGYLFHGDSELAQSDGSTTNGQAQPNGVGEENEDWRNSARILNAPHPDKVTDMAQFTTQCGRRPDALKLYAHWRYYGTDGIGKHIDIAFQGAKTVLDLVRQSTTLSAVEAGDPPCAQACFYYSGTKGNLGPEKRITREIVERLVDYGWMTDFAPGKTKQEEYLRVVCNRLSTDEVVGNLVKAVEIVGRQVEKEWNL</sequence>
<comment type="similarity">
    <text evidence="2 7">Belongs to the group II decarboxylase family.</text>
</comment>
<comment type="cofactor">
    <cofactor evidence="1 6 7">
        <name>pyridoxal 5'-phosphate</name>
        <dbReference type="ChEBI" id="CHEBI:597326"/>
    </cofactor>
</comment>
<dbReference type="EMBL" id="JABELV010000115">
    <property type="protein sequence ID" value="KAG7530533.1"/>
    <property type="molecule type" value="Genomic_DNA"/>
</dbReference>
<evidence type="ECO:0000256" key="2">
    <source>
        <dbReference type="ARBA" id="ARBA00009533"/>
    </source>
</evidence>
<keyword evidence="3" id="KW-0210">Decarboxylase</keyword>
<gene>
    <name evidence="9" type="ORF">FFLO_04959</name>
</gene>
<dbReference type="Gene3D" id="3.40.640.10">
    <property type="entry name" value="Type I PLP-dependent aspartate aminotransferase-like (Major domain)"/>
    <property type="match status" value="1"/>
</dbReference>
<dbReference type="InterPro" id="IPR015421">
    <property type="entry name" value="PyrdxlP-dep_Trfase_major"/>
</dbReference>
<evidence type="ECO:0000256" key="8">
    <source>
        <dbReference type="SAM" id="MobiDB-lite"/>
    </source>
</evidence>
<proteinExistence type="inferred from homology"/>
<dbReference type="GO" id="GO:0005737">
    <property type="term" value="C:cytoplasm"/>
    <property type="evidence" value="ECO:0007669"/>
    <property type="project" value="TreeGrafter"/>
</dbReference>